<evidence type="ECO:0000313" key="2">
    <source>
        <dbReference type="EMBL" id="MBB5272770.1"/>
    </source>
</evidence>
<sequence length="383" mass="41503">MSEKPYKGLKVVDLTTTIAGPYCTRLLADLGAEVIKVEAPEGDMMRSRPPMRDGHSNPFGQLNAGKHSVVLDLKSVEGVEAVRKLAAQADLLVENFRPGVTARLGIDYPKLAASNPRLIYCSISGYGQTGPSAGAPAYAPVVHAASGYDRAHLSYQEEGRDRPDWCGIFTADVLSGLYAFAAIGPALHLRERTGRGQLIDVSMLESMLSLCLNEVQFAQAGGSPVRMFGPTKTADGYVMAAVASEKSFVTLCEAAGRPELARDPRFEDYMERRRNWPKFVEELEKWSTTLSTAECMAVFDRFGVPASPYRTVAEVLHDPQLEHRHALATVSDPGGEYKVMNAPFRISGADVTVGRHVPGLGEHTREVLASLGLRPLDEDLSGG</sequence>
<dbReference type="InterPro" id="IPR003673">
    <property type="entry name" value="CoA-Trfase_fam_III"/>
</dbReference>
<dbReference type="PANTHER" id="PTHR48207:SF3">
    <property type="entry name" value="SUCCINATE--HYDROXYMETHYLGLUTARATE COA-TRANSFERASE"/>
    <property type="match status" value="1"/>
</dbReference>
<gene>
    <name evidence="2" type="ORF">HNQ70_002793</name>
</gene>
<dbReference type="GO" id="GO:0008410">
    <property type="term" value="F:CoA-transferase activity"/>
    <property type="evidence" value="ECO:0007669"/>
    <property type="project" value="TreeGrafter"/>
</dbReference>
<protein>
    <submittedName>
        <fullName evidence="2">Crotonobetainyl-CoA:carnitine CoA-transferase CaiB-like acyl-CoA transferase</fullName>
    </submittedName>
</protein>
<organism evidence="2 3">
    <name type="scientific">Quisquiliibacterium transsilvanicum</name>
    <dbReference type="NCBI Taxonomy" id="1549638"/>
    <lineage>
        <taxon>Bacteria</taxon>
        <taxon>Pseudomonadati</taxon>
        <taxon>Pseudomonadota</taxon>
        <taxon>Betaproteobacteria</taxon>
        <taxon>Burkholderiales</taxon>
        <taxon>Burkholderiaceae</taxon>
        <taxon>Quisquiliibacterium</taxon>
    </lineage>
</organism>
<dbReference type="Gene3D" id="3.30.1540.10">
    <property type="entry name" value="formyl-coa transferase, domain 3"/>
    <property type="match status" value="1"/>
</dbReference>
<dbReference type="EMBL" id="JACHGB010000005">
    <property type="protein sequence ID" value="MBB5272770.1"/>
    <property type="molecule type" value="Genomic_DNA"/>
</dbReference>
<dbReference type="Pfam" id="PF02515">
    <property type="entry name" value="CoA_transf_3"/>
    <property type="match status" value="1"/>
</dbReference>
<dbReference type="SUPFAM" id="SSF89796">
    <property type="entry name" value="CoA-transferase family III (CaiB/BaiF)"/>
    <property type="match status" value="1"/>
</dbReference>
<dbReference type="PANTHER" id="PTHR48207">
    <property type="entry name" value="SUCCINATE--HYDROXYMETHYLGLUTARATE COA-TRANSFERASE"/>
    <property type="match status" value="1"/>
</dbReference>
<evidence type="ECO:0000313" key="3">
    <source>
        <dbReference type="Proteomes" id="UP000532440"/>
    </source>
</evidence>
<dbReference type="InterPro" id="IPR023606">
    <property type="entry name" value="CoA-Trfase_III_dom_1_sf"/>
</dbReference>
<reference evidence="2 3" key="1">
    <citation type="submission" date="2020-08" db="EMBL/GenBank/DDBJ databases">
        <title>Genomic Encyclopedia of Type Strains, Phase IV (KMG-IV): sequencing the most valuable type-strain genomes for metagenomic binning, comparative biology and taxonomic classification.</title>
        <authorList>
            <person name="Goeker M."/>
        </authorList>
    </citation>
    <scope>NUCLEOTIDE SEQUENCE [LARGE SCALE GENOMIC DNA]</scope>
    <source>
        <strain evidence="2 3">DSM 29781</strain>
    </source>
</reference>
<proteinExistence type="predicted"/>
<dbReference type="Proteomes" id="UP000532440">
    <property type="component" value="Unassembled WGS sequence"/>
</dbReference>
<keyword evidence="3" id="KW-1185">Reference proteome</keyword>
<dbReference type="AlphaFoldDB" id="A0A7W8M9W0"/>
<comment type="caution">
    <text evidence="2">The sequence shown here is derived from an EMBL/GenBank/DDBJ whole genome shotgun (WGS) entry which is preliminary data.</text>
</comment>
<dbReference type="InterPro" id="IPR044855">
    <property type="entry name" value="CoA-Trfase_III_dom3_sf"/>
</dbReference>
<dbReference type="RefSeq" id="WP_221302814.1">
    <property type="nucleotide sequence ID" value="NZ_BAABEW010000012.1"/>
</dbReference>
<dbReference type="Gene3D" id="3.40.50.10540">
    <property type="entry name" value="Crotonobetainyl-coa:carnitine coa-transferase, domain 1"/>
    <property type="match status" value="1"/>
</dbReference>
<name>A0A7W8M9W0_9BURK</name>
<keyword evidence="1 2" id="KW-0808">Transferase</keyword>
<evidence type="ECO:0000256" key="1">
    <source>
        <dbReference type="ARBA" id="ARBA00022679"/>
    </source>
</evidence>
<dbReference type="InterPro" id="IPR050483">
    <property type="entry name" value="CoA-transferase_III_domain"/>
</dbReference>
<accession>A0A7W8M9W0</accession>